<dbReference type="Pfam" id="PF06224">
    <property type="entry name" value="AlkZ-like"/>
    <property type="match status" value="1"/>
</dbReference>
<dbReference type="GeneID" id="96750036"/>
<reference evidence="2 3" key="1">
    <citation type="submission" date="2019-10" db="EMBL/GenBank/DDBJ databases">
        <title>Whole genome shotgun sequence of Streptomyces angustmyceticus NBRC 3934.</title>
        <authorList>
            <person name="Hosoyama A."/>
            <person name="Ichikawa N."/>
            <person name="Kimura A."/>
            <person name="Kitahashi Y."/>
            <person name="Komaki H."/>
            <person name="Uohara A."/>
        </authorList>
    </citation>
    <scope>NUCLEOTIDE SEQUENCE [LARGE SCALE GENOMIC DNA]</scope>
    <source>
        <strain evidence="2 3">NBRC 3934</strain>
    </source>
</reference>
<dbReference type="EMBL" id="BLAG01000004">
    <property type="protein sequence ID" value="GES27549.1"/>
    <property type="molecule type" value="Genomic_DNA"/>
</dbReference>
<dbReference type="PANTHER" id="PTHR38479">
    <property type="entry name" value="LMO0824 PROTEIN"/>
    <property type="match status" value="1"/>
</dbReference>
<name>A0A5J4L7V8_9ACTN</name>
<accession>A0A5J4L7V8</accession>
<gene>
    <name evidence="2" type="ORF">San01_00350</name>
</gene>
<evidence type="ECO:0000256" key="1">
    <source>
        <dbReference type="SAM" id="MobiDB-lite"/>
    </source>
</evidence>
<evidence type="ECO:0000313" key="3">
    <source>
        <dbReference type="Proteomes" id="UP000325598"/>
    </source>
</evidence>
<organism evidence="2 3">
    <name type="scientific">Streptomyces angustmyceticus</name>
    <dbReference type="NCBI Taxonomy" id="285578"/>
    <lineage>
        <taxon>Bacteria</taxon>
        <taxon>Bacillati</taxon>
        <taxon>Actinomycetota</taxon>
        <taxon>Actinomycetes</taxon>
        <taxon>Kitasatosporales</taxon>
        <taxon>Streptomycetaceae</taxon>
        <taxon>Streptomyces</taxon>
    </lineage>
</organism>
<evidence type="ECO:0008006" key="4">
    <source>
        <dbReference type="Google" id="ProtNLM"/>
    </source>
</evidence>
<keyword evidence="3" id="KW-1185">Reference proteome</keyword>
<dbReference type="InterPro" id="IPR009351">
    <property type="entry name" value="AlkZ-like"/>
</dbReference>
<dbReference type="PANTHER" id="PTHR38479:SF2">
    <property type="entry name" value="WINGED HELIX DNA-BINDING DOMAIN-CONTAINING PROTEIN"/>
    <property type="match status" value="1"/>
</dbReference>
<feature type="region of interest" description="Disordered" evidence="1">
    <location>
        <begin position="1"/>
        <end position="20"/>
    </location>
</feature>
<comment type="caution">
    <text evidence="2">The sequence shown here is derived from an EMBL/GenBank/DDBJ whole genome shotgun (WGS) entry which is preliminary data.</text>
</comment>
<proteinExistence type="predicted"/>
<protein>
    <recommendedName>
        <fullName evidence="4">Winged helix DNA-binding domain-containing protein</fullName>
    </recommendedName>
</protein>
<dbReference type="RefSeq" id="WP_223659631.1">
    <property type="nucleotide sequence ID" value="NZ_BLAG01000004.1"/>
</dbReference>
<sequence length="387" mass="41949">MATRMPASSRPHHGGDDRPVLSTRALNRALLARQLLLRRHRLGVLDAVTRLVGLQAQAPNPPYIGLWTRLDGLAIADVAGAIEDRSLTRIAVMRSTVHLVTAQDCRTLRPLTQPALDRDLWVGSGSGKAVKGVVDPAELAVAARDALADAPLTTAELGEALRRRWPDVAARHLAYAARTLLPLVQVPPRGIWGVGGRTRYATAESWLGEPLVADPSPAEMVLRYLAAYGPATVKDVQTWSGLTRLRPVLDGLRDRLRTFRDTAGNELFDVPGAPLPDPDLPAPVRFLPEFDNILLSHADRGRVIGDDDRRRIFTRNGIVRATFLVDGFVRGMWALDRDREGAVLRIEPFAPLGAADRAALYGEGARLLAFAAADAGAHDIRFAPPGG</sequence>
<dbReference type="AlphaFoldDB" id="A0A5J4L7V8"/>
<evidence type="ECO:0000313" key="2">
    <source>
        <dbReference type="EMBL" id="GES27549.1"/>
    </source>
</evidence>
<dbReference type="Proteomes" id="UP000325598">
    <property type="component" value="Unassembled WGS sequence"/>
</dbReference>